<evidence type="ECO:0000256" key="6">
    <source>
        <dbReference type="SAM" id="MobiDB-lite"/>
    </source>
</evidence>
<evidence type="ECO:0000256" key="5">
    <source>
        <dbReference type="ARBA" id="ARBA00023136"/>
    </source>
</evidence>
<evidence type="ECO:0000313" key="10">
    <source>
        <dbReference type="Proteomes" id="UP000298781"/>
    </source>
</evidence>
<reference evidence="9 10" key="1">
    <citation type="submission" date="2019-04" db="EMBL/GenBank/DDBJ databases">
        <title>Phreatobacter aquaticus sp. nov.</title>
        <authorList>
            <person name="Choi A."/>
        </authorList>
    </citation>
    <scope>NUCLEOTIDE SEQUENCE [LARGE SCALE GENOMIC DNA]</scope>
    <source>
        <strain evidence="9 10">KCTC 52518</strain>
    </source>
</reference>
<dbReference type="PANTHER" id="PTHR10010:SF46">
    <property type="entry name" value="SODIUM-DEPENDENT PHOSPHATE TRANSPORT PROTEIN 2B"/>
    <property type="match status" value="1"/>
</dbReference>
<feature type="transmembrane region" description="Helical" evidence="7">
    <location>
        <begin position="292"/>
        <end position="313"/>
    </location>
</feature>
<evidence type="ECO:0000256" key="3">
    <source>
        <dbReference type="ARBA" id="ARBA00022692"/>
    </source>
</evidence>
<dbReference type="InterPro" id="IPR038078">
    <property type="entry name" value="PhoU-like_sf"/>
</dbReference>
<feature type="transmembrane region" description="Helical" evidence="7">
    <location>
        <begin position="12"/>
        <end position="29"/>
    </location>
</feature>
<keyword evidence="5 7" id="KW-0472">Membrane</keyword>
<dbReference type="NCBIfam" id="NF037997">
    <property type="entry name" value="Na_Pi_symport"/>
    <property type="match status" value="1"/>
</dbReference>
<dbReference type="InterPro" id="IPR003841">
    <property type="entry name" value="Na/Pi_transpt"/>
</dbReference>
<dbReference type="InterPro" id="IPR026022">
    <property type="entry name" value="PhoU_dom"/>
</dbReference>
<dbReference type="Gene3D" id="1.20.58.220">
    <property type="entry name" value="Phosphate transport system protein phou homolog 2, domain 2"/>
    <property type="match status" value="1"/>
</dbReference>
<dbReference type="OrthoDB" id="5778511at2"/>
<feature type="region of interest" description="Disordered" evidence="6">
    <location>
        <begin position="554"/>
        <end position="574"/>
    </location>
</feature>
<evidence type="ECO:0000256" key="1">
    <source>
        <dbReference type="ARBA" id="ARBA00004651"/>
    </source>
</evidence>
<dbReference type="Pfam" id="PF02690">
    <property type="entry name" value="Na_Pi_cotrans"/>
    <property type="match status" value="2"/>
</dbReference>
<dbReference type="GO" id="GO:0044341">
    <property type="term" value="P:sodium-dependent phosphate transport"/>
    <property type="evidence" value="ECO:0007669"/>
    <property type="project" value="InterPro"/>
</dbReference>
<dbReference type="EMBL" id="CP039690">
    <property type="protein sequence ID" value="QCI66133.1"/>
    <property type="molecule type" value="Genomic_DNA"/>
</dbReference>
<keyword evidence="2" id="KW-1003">Cell membrane</keyword>
<feature type="transmembrane region" description="Helical" evidence="7">
    <location>
        <begin position="219"/>
        <end position="239"/>
    </location>
</feature>
<feature type="domain" description="PhoU" evidence="8">
    <location>
        <begin position="353"/>
        <end position="431"/>
    </location>
</feature>
<comment type="subcellular location">
    <subcellularLocation>
        <location evidence="1">Cell membrane</location>
        <topology evidence="1">Multi-pass membrane protein</topology>
    </subcellularLocation>
</comment>
<sequence length="574" mass="60362">MAGGGGMASGPTELAMTLVGSVALLLWGVRQVRVGVTGAFGTELRRLLAAASRRRWRAFLMGGFVSGLLQSATATALLVGAFAGQKLVALPLALTMMLGADVGSTLAAQLLAFDVKALWAVLVATGVGLAMATDAGRTRGLARIAFGIGVMLLSLREISAAATVLQHSELFRGALEALASAPTLAVVVMALATWAVHSSLAMILFTMSLAHSGAVPPTLALALVLGANLGGAAAPFLALSGSPAAARRVPLGNLLMRGLAVAAVLPWLGPLSTLTEWLGGGDPARLVANAHTLFNVVVAGVFLPLCGPVASLIERILPEPPADNDPGVARHLDPNLVMSPPEALACAMREALELGNHVSAMVRRIPEAMTASDVRVVREIEKLDDIADRLFESLKLYLVKASRAEMTEEEGRRAMEIVSFATHLEHIGDIIDKNLMELAAKRARKGLAFSQEGRDELLSLHAIVMANMALAMNVFATRDVDMARRLVAEKSAIRVAERHATKSHYARLRAGRLESMETSAIHLDVVRDLKRIHGHLASTAYPILEAAGELSDSRLKAQDEKPPVPAVSGARAPA</sequence>
<dbReference type="GO" id="GO:0005436">
    <property type="term" value="F:sodium:phosphate symporter activity"/>
    <property type="evidence" value="ECO:0007669"/>
    <property type="project" value="InterPro"/>
</dbReference>
<proteinExistence type="predicted"/>
<evidence type="ECO:0000259" key="8">
    <source>
        <dbReference type="Pfam" id="PF01895"/>
    </source>
</evidence>
<keyword evidence="10" id="KW-1185">Reference proteome</keyword>
<feature type="transmembrane region" description="Helical" evidence="7">
    <location>
        <begin position="115"/>
        <end position="132"/>
    </location>
</feature>
<keyword evidence="4 7" id="KW-1133">Transmembrane helix</keyword>
<evidence type="ECO:0000256" key="7">
    <source>
        <dbReference type="SAM" id="Phobius"/>
    </source>
</evidence>
<dbReference type="KEGG" id="pstg:E8M01_19110"/>
<protein>
    <submittedName>
        <fullName evidence="9">Na/Pi cotransporter family protein</fullName>
    </submittedName>
</protein>
<evidence type="ECO:0000256" key="2">
    <source>
        <dbReference type="ARBA" id="ARBA00022475"/>
    </source>
</evidence>
<evidence type="ECO:0000313" key="9">
    <source>
        <dbReference type="EMBL" id="QCI66133.1"/>
    </source>
</evidence>
<feature type="transmembrane region" description="Helical" evidence="7">
    <location>
        <begin position="58"/>
        <end position="82"/>
    </location>
</feature>
<gene>
    <name evidence="9" type="ORF">E8M01_19110</name>
</gene>
<evidence type="ECO:0000256" key="4">
    <source>
        <dbReference type="ARBA" id="ARBA00022989"/>
    </source>
</evidence>
<keyword evidence="3 7" id="KW-0812">Transmembrane</keyword>
<organism evidence="9 10">
    <name type="scientific">Phreatobacter stygius</name>
    <dbReference type="NCBI Taxonomy" id="1940610"/>
    <lineage>
        <taxon>Bacteria</taxon>
        <taxon>Pseudomonadati</taxon>
        <taxon>Pseudomonadota</taxon>
        <taxon>Alphaproteobacteria</taxon>
        <taxon>Hyphomicrobiales</taxon>
        <taxon>Phreatobacteraceae</taxon>
        <taxon>Phreatobacter</taxon>
    </lineage>
</organism>
<feature type="domain" description="PhoU" evidence="8">
    <location>
        <begin position="458"/>
        <end position="538"/>
    </location>
</feature>
<dbReference type="AlphaFoldDB" id="A0A4D7B558"/>
<feature type="transmembrane region" description="Helical" evidence="7">
    <location>
        <begin position="251"/>
        <end position="272"/>
    </location>
</feature>
<dbReference type="PANTHER" id="PTHR10010">
    <property type="entry name" value="SOLUTE CARRIER FAMILY 34 SODIUM PHOSPHATE , MEMBER 2-RELATED"/>
    <property type="match status" value="1"/>
</dbReference>
<dbReference type="Proteomes" id="UP000298781">
    <property type="component" value="Chromosome"/>
</dbReference>
<dbReference type="SUPFAM" id="SSF109755">
    <property type="entry name" value="PhoU-like"/>
    <property type="match status" value="1"/>
</dbReference>
<dbReference type="Pfam" id="PF01895">
    <property type="entry name" value="PhoU"/>
    <property type="match status" value="2"/>
</dbReference>
<dbReference type="GO" id="GO:0005886">
    <property type="term" value="C:plasma membrane"/>
    <property type="evidence" value="ECO:0007669"/>
    <property type="project" value="UniProtKB-SubCell"/>
</dbReference>
<accession>A0A4D7B558</accession>
<feature type="transmembrane region" description="Helical" evidence="7">
    <location>
        <begin position="144"/>
        <end position="165"/>
    </location>
</feature>
<name>A0A4D7B558_9HYPH</name>
<feature type="transmembrane region" description="Helical" evidence="7">
    <location>
        <begin position="177"/>
        <end position="207"/>
    </location>
</feature>